<feature type="region of interest" description="Disordered" evidence="6">
    <location>
        <begin position="321"/>
        <end position="353"/>
    </location>
</feature>
<keyword evidence="4 7" id="KW-0472">Membrane</keyword>
<keyword evidence="7" id="KW-0812">Transmembrane</keyword>
<protein>
    <recommendedName>
        <fullName evidence="10">Reverse transcriptase domain-containing protein</fullName>
    </recommendedName>
</protein>
<dbReference type="GO" id="GO:0046872">
    <property type="term" value="F:metal ion binding"/>
    <property type="evidence" value="ECO:0007669"/>
    <property type="project" value="UniProtKB-KW"/>
</dbReference>
<evidence type="ECO:0000256" key="4">
    <source>
        <dbReference type="ARBA" id="ARBA00023136"/>
    </source>
</evidence>
<evidence type="ECO:0000256" key="2">
    <source>
        <dbReference type="ARBA" id="ARBA00022723"/>
    </source>
</evidence>
<dbReference type="AlphaFoldDB" id="A0A9D4PS67"/>
<dbReference type="PANTHER" id="PTHR13315:SF0">
    <property type="entry name" value="METALLOPHOSPHOESTERASE 1"/>
    <property type="match status" value="1"/>
</dbReference>
<reference evidence="8" key="2">
    <citation type="submission" date="2021-09" db="EMBL/GenBank/DDBJ databases">
        <authorList>
            <person name="Jia N."/>
            <person name="Wang J."/>
            <person name="Shi W."/>
            <person name="Du L."/>
            <person name="Sun Y."/>
            <person name="Zhan W."/>
            <person name="Jiang J."/>
            <person name="Wang Q."/>
            <person name="Zhang B."/>
            <person name="Ji P."/>
            <person name="Sakyi L.B."/>
            <person name="Cui X."/>
            <person name="Yuan T."/>
            <person name="Jiang B."/>
            <person name="Yang W."/>
            <person name="Lam T.T.-Y."/>
            <person name="Chang Q."/>
            <person name="Ding S."/>
            <person name="Wang X."/>
            <person name="Zhu J."/>
            <person name="Ruan X."/>
            <person name="Zhao L."/>
            <person name="Wei J."/>
            <person name="Que T."/>
            <person name="Du C."/>
            <person name="Cheng J."/>
            <person name="Dai P."/>
            <person name="Han X."/>
            <person name="Huang E."/>
            <person name="Gao Y."/>
            <person name="Liu J."/>
            <person name="Shao H."/>
            <person name="Ye R."/>
            <person name="Li L."/>
            <person name="Wei W."/>
            <person name="Wang X."/>
            <person name="Wang C."/>
            <person name="Huo Q."/>
            <person name="Li W."/>
            <person name="Guo W."/>
            <person name="Chen H."/>
            <person name="Chen S."/>
            <person name="Zhou L."/>
            <person name="Zhou L."/>
            <person name="Ni X."/>
            <person name="Tian J."/>
            <person name="Zhou Y."/>
            <person name="Sheng Y."/>
            <person name="Liu T."/>
            <person name="Pan Y."/>
            <person name="Xia L."/>
            <person name="Li J."/>
            <person name="Zhao F."/>
            <person name="Cao W."/>
        </authorList>
    </citation>
    <scope>NUCLEOTIDE SEQUENCE</scope>
    <source>
        <strain evidence="8">Rsan-2018</strain>
        <tissue evidence="8">Larvae</tissue>
    </source>
</reference>
<accession>A0A9D4PS67</accession>
<organism evidence="8 9">
    <name type="scientific">Rhipicephalus sanguineus</name>
    <name type="common">Brown dog tick</name>
    <name type="synonym">Ixodes sanguineus</name>
    <dbReference type="NCBI Taxonomy" id="34632"/>
    <lineage>
        <taxon>Eukaryota</taxon>
        <taxon>Metazoa</taxon>
        <taxon>Ecdysozoa</taxon>
        <taxon>Arthropoda</taxon>
        <taxon>Chelicerata</taxon>
        <taxon>Arachnida</taxon>
        <taxon>Acari</taxon>
        <taxon>Parasitiformes</taxon>
        <taxon>Ixodida</taxon>
        <taxon>Ixodoidea</taxon>
        <taxon>Ixodidae</taxon>
        <taxon>Rhipicephalinae</taxon>
        <taxon>Rhipicephalus</taxon>
        <taxon>Rhipicephalus</taxon>
    </lineage>
</organism>
<evidence type="ECO:0000256" key="7">
    <source>
        <dbReference type="SAM" id="Phobius"/>
    </source>
</evidence>
<comment type="caution">
    <text evidence="8">The sequence shown here is derived from an EMBL/GenBank/DDBJ whole genome shotgun (WGS) entry which is preliminary data.</text>
</comment>
<evidence type="ECO:0000256" key="5">
    <source>
        <dbReference type="ARBA" id="ARBA00023211"/>
    </source>
</evidence>
<feature type="transmembrane region" description="Helical" evidence="7">
    <location>
        <begin position="12"/>
        <end position="32"/>
    </location>
</feature>
<proteinExistence type="predicted"/>
<keyword evidence="2" id="KW-0479">Metal-binding</keyword>
<evidence type="ECO:0000256" key="1">
    <source>
        <dbReference type="ARBA" id="ARBA00001936"/>
    </source>
</evidence>
<keyword evidence="7" id="KW-1133">Transmembrane helix</keyword>
<evidence type="ECO:0000256" key="6">
    <source>
        <dbReference type="SAM" id="MobiDB-lite"/>
    </source>
</evidence>
<dbReference type="GO" id="GO:0006506">
    <property type="term" value="P:GPI anchor biosynthetic process"/>
    <property type="evidence" value="ECO:0007669"/>
    <property type="project" value="InterPro"/>
</dbReference>
<keyword evidence="9" id="KW-1185">Reference proteome</keyword>
<gene>
    <name evidence="8" type="ORF">HPB52_002106</name>
</gene>
<dbReference type="Proteomes" id="UP000821837">
    <property type="component" value="Chromosome 5"/>
</dbReference>
<sequence>MQLTKGRLRAALGAFVVYALIFDYAVYVWSPWQNWPEIFHKPNQLRLLLVADSRLSYSPGLSLPAWDDERFVRRTYLAALEHVQPHAIAFLGDLFSEPPVLSNDTRELGQRFWGVFAPLNESTAAARKATAPEADRVVLECIEALPSKLASSGCINLRGIVSSLQEKNYKLLQSGKEGAFVVVHPDQYRLLSDKALSENFKVAEEFHPSKVDIVRVVKKGIEEHGVVCIQNTIGTSASRFEELLVLYLRSTAAEHNEQMYVQRNGVCIGSRIAPVLSDMLLAHYDGILDEKLQSAGWVRIFRYVDDFLVLFRVQPEEATCEGERILDPSREPPYKPSASQHSRASGQPPNQGIASGSRRYGLHLFDSVSVVLPGERDLGMEPEDPRTASLKRAFRREFGVTQPRLLAEGFELFPVDSLVLEQLTWDAPVRELRPGSVRVMLSHVPVIPLLDVRLNWTVTLASPDVIFSAHELASALVRTTR</sequence>
<dbReference type="EMBL" id="JABSTV010001251">
    <property type="protein sequence ID" value="KAH7950825.1"/>
    <property type="molecule type" value="Genomic_DNA"/>
</dbReference>
<feature type="compositionally biased region" description="Basic and acidic residues" evidence="6">
    <location>
        <begin position="321"/>
        <end position="333"/>
    </location>
</feature>
<evidence type="ECO:0000256" key="3">
    <source>
        <dbReference type="ARBA" id="ARBA00022801"/>
    </source>
</evidence>
<name>A0A9D4PS67_RHISA</name>
<evidence type="ECO:0000313" key="9">
    <source>
        <dbReference type="Proteomes" id="UP000821837"/>
    </source>
</evidence>
<dbReference type="GO" id="GO:0016020">
    <property type="term" value="C:membrane"/>
    <property type="evidence" value="ECO:0007669"/>
    <property type="project" value="GOC"/>
</dbReference>
<dbReference type="InterPro" id="IPR033308">
    <property type="entry name" value="PGAP5/Cdc1/Ted1"/>
</dbReference>
<evidence type="ECO:0008006" key="10">
    <source>
        <dbReference type="Google" id="ProtNLM"/>
    </source>
</evidence>
<keyword evidence="3" id="KW-0378">Hydrolase</keyword>
<dbReference type="PANTHER" id="PTHR13315">
    <property type="entry name" value="METALLO PHOSPHOESTERASE RELATED"/>
    <property type="match status" value="1"/>
</dbReference>
<dbReference type="GO" id="GO:0016787">
    <property type="term" value="F:hydrolase activity"/>
    <property type="evidence" value="ECO:0007669"/>
    <property type="project" value="UniProtKB-KW"/>
</dbReference>
<keyword evidence="5" id="KW-0464">Manganese</keyword>
<reference evidence="8" key="1">
    <citation type="journal article" date="2020" name="Cell">
        <title>Large-Scale Comparative Analyses of Tick Genomes Elucidate Their Genetic Diversity and Vector Capacities.</title>
        <authorList>
            <consortium name="Tick Genome and Microbiome Consortium (TIGMIC)"/>
            <person name="Jia N."/>
            <person name="Wang J."/>
            <person name="Shi W."/>
            <person name="Du L."/>
            <person name="Sun Y."/>
            <person name="Zhan W."/>
            <person name="Jiang J.F."/>
            <person name="Wang Q."/>
            <person name="Zhang B."/>
            <person name="Ji P."/>
            <person name="Bell-Sakyi L."/>
            <person name="Cui X.M."/>
            <person name="Yuan T.T."/>
            <person name="Jiang B.G."/>
            <person name="Yang W.F."/>
            <person name="Lam T.T."/>
            <person name="Chang Q.C."/>
            <person name="Ding S.J."/>
            <person name="Wang X.J."/>
            <person name="Zhu J.G."/>
            <person name="Ruan X.D."/>
            <person name="Zhao L."/>
            <person name="Wei J.T."/>
            <person name="Ye R.Z."/>
            <person name="Que T.C."/>
            <person name="Du C.H."/>
            <person name="Zhou Y.H."/>
            <person name="Cheng J.X."/>
            <person name="Dai P.F."/>
            <person name="Guo W.B."/>
            <person name="Han X.H."/>
            <person name="Huang E.J."/>
            <person name="Li L.F."/>
            <person name="Wei W."/>
            <person name="Gao Y.C."/>
            <person name="Liu J.Z."/>
            <person name="Shao H.Z."/>
            <person name="Wang X."/>
            <person name="Wang C.C."/>
            <person name="Yang T.C."/>
            <person name="Huo Q.B."/>
            <person name="Li W."/>
            <person name="Chen H.Y."/>
            <person name="Chen S.E."/>
            <person name="Zhou L.G."/>
            <person name="Ni X.B."/>
            <person name="Tian J.H."/>
            <person name="Sheng Y."/>
            <person name="Liu T."/>
            <person name="Pan Y.S."/>
            <person name="Xia L.Y."/>
            <person name="Li J."/>
            <person name="Zhao F."/>
            <person name="Cao W.C."/>
        </authorList>
    </citation>
    <scope>NUCLEOTIDE SEQUENCE</scope>
    <source>
        <strain evidence="8">Rsan-2018</strain>
    </source>
</reference>
<evidence type="ECO:0000313" key="8">
    <source>
        <dbReference type="EMBL" id="KAH7950825.1"/>
    </source>
</evidence>
<comment type="cofactor">
    <cofactor evidence="1">
        <name>Mn(2+)</name>
        <dbReference type="ChEBI" id="CHEBI:29035"/>
    </cofactor>
</comment>
<feature type="compositionally biased region" description="Polar residues" evidence="6">
    <location>
        <begin position="337"/>
        <end position="353"/>
    </location>
</feature>
<dbReference type="VEuPathDB" id="VectorBase:RSAN_040301"/>